<sequence>MQIDYSGFLVAILPIALSPGASFTLAINSALAEGWRGVATIIVGTALGIYCHALLVGLGVSSMLMAFPSLFHLLQIAGTVYLLWLASQLIISGLRARQQDVSLDPQPVTLSQAFFANLLNPKAVLLYLTVVSRFTSQSGNLSDFLLLATLHIVIMASWLSGASQLLMTSTRTISTATLRKYINTLGGTVLLAIALSALIP</sequence>
<dbReference type="AlphaFoldDB" id="A0A653WUB4"/>
<keyword evidence="5 7" id="KW-1133">Transmembrane helix</keyword>
<reference evidence="9 12" key="2">
    <citation type="submission" date="2020-05" db="EMBL/GenBank/DDBJ databases">
        <title>Whole Genome Sequences of Enterobacteriales Associated with the International Space Station.</title>
        <authorList>
            <person name="Bharadwaj A."/>
            <person name="Daudu R."/>
            <person name="Singh N."/>
            <person name="Wood J."/>
            <person name="Debieu M."/>
            <person name="Mason C."/>
            <person name="Wang C."/>
            <person name="Venkateswaran K."/>
        </authorList>
    </citation>
    <scope>NUCLEOTIDE SEQUENCE [LARGE SCALE GENOMIC DNA]</scope>
    <source>
        <strain evidence="9 12">IF5SW-B1</strain>
    </source>
</reference>
<evidence type="ECO:0000256" key="7">
    <source>
        <dbReference type="SAM" id="Phobius"/>
    </source>
</evidence>
<evidence type="ECO:0000313" key="9">
    <source>
        <dbReference type="EMBL" id="NUY97655.1"/>
    </source>
</evidence>
<organism evidence="9 12">
    <name type="scientific">Pantoea brenneri</name>
    <dbReference type="NCBI Taxonomy" id="472694"/>
    <lineage>
        <taxon>Bacteria</taxon>
        <taxon>Pseudomonadati</taxon>
        <taxon>Pseudomonadota</taxon>
        <taxon>Gammaproteobacteria</taxon>
        <taxon>Enterobacterales</taxon>
        <taxon>Erwiniaceae</taxon>
        <taxon>Pantoea</taxon>
    </lineage>
</organism>
<evidence type="ECO:0000313" key="12">
    <source>
        <dbReference type="Proteomes" id="UP000566985"/>
    </source>
</evidence>
<dbReference type="GO" id="GO:0005886">
    <property type="term" value="C:plasma membrane"/>
    <property type="evidence" value="ECO:0007669"/>
    <property type="project" value="UniProtKB-SubCell"/>
</dbReference>
<protein>
    <submittedName>
        <fullName evidence="9">LysE family translocator</fullName>
    </submittedName>
</protein>
<dbReference type="Pfam" id="PF01810">
    <property type="entry name" value="LysE"/>
    <property type="match status" value="1"/>
</dbReference>
<evidence type="ECO:0000256" key="4">
    <source>
        <dbReference type="ARBA" id="ARBA00022970"/>
    </source>
</evidence>
<evidence type="ECO:0000256" key="2">
    <source>
        <dbReference type="ARBA" id="ARBA00022475"/>
    </source>
</evidence>
<comment type="subcellular location">
    <subcellularLocation>
        <location evidence="1">Cell membrane</location>
        <topology evidence="1">Multi-pass membrane protein</topology>
    </subcellularLocation>
</comment>
<feature type="transmembrane region" description="Helical" evidence="7">
    <location>
        <begin position="144"/>
        <end position="161"/>
    </location>
</feature>
<reference evidence="8 13" key="3">
    <citation type="submission" date="2024-04" db="EMBL/GenBank/DDBJ databases">
        <authorList>
            <person name="Suleimanova A.D."/>
            <person name="Pudova D.S."/>
            <person name="Shagimardanova E.I."/>
            <person name="Sharipova M.R."/>
        </authorList>
    </citation>
    <scope>NUCLEOTIDE SEQUENCE [LARGE SCALE GENOMIC DNA]</scope>
    <source>
        <strain evidence="8 13">3.1</strain>
    </source>
</reference>
<dbReference type="RefSeq" id="WP_046289541.1">
    <property type="nucleotide sequence ID" value="NZ_CAUQFK010000046.1"/>
</dbReference>
<dbReference type="GO" id="GO:0015171">
    <property type="term" value="F:amino acid transmembrane transporter activity"/>
    <property type="evidence" value="ECO:0007669"/>
    <property type="project" value="TreeGrafter"/>
</dbReference>
<keyword evidence="2" id="KW-1003">Cell membrane</keyword>
<keyword evidence="4" id="KW-0029">Amino-acid transport</keyword>
<reference evidence="10 11" key="1">
    <citation type="submission" date="2019-10" db="EMBL/GenBank/DDBJ databases">
        <authorList>
            <person name="Karimi E."/>
        </authorList>
    </citation>
    <scope>NUCLEOTIDE SEQUENCE [LARGE SCALE GENOMIC DNA]</scope>
    <source>
        <strain evidence="10">Pantoea sp. 111</strain>
    </source>
</reference>
<gene>
    <name evidence="8" type="ORF">AABB92_13445</name>
    <name evidence="9" type="ORF">HU668_14470</name>
    <name evidence="10" type="ORF">PANT111_250069</name>
</gene>
<evidence type="ECO:0000256" key="3">
    <source>
        <dbReference type="ARBA" id="ARBA00022692"/>
    </source>
</evidence>
<dbReference type="EMBL" id="JABWPM010000016">
    <property type="protein sequence ID" value="NUY97655.1"/>
    <property type="molecule type" value="Genomic_DNA"/>
</dbReference>
<dbReference type="EMBL" id="JBCGBG010000002">
    <property type="protein sequence ID" value="MEL7696659.1"/>
    <property type="molecule type" value="Genomic_DNA"/>
</dbReference>
<keyword evidence="3 7" id="KW-0812">Transmembrane</keyword>
<dbReference type="PANTHER" id="PTHR30086">
    <property type="entry name" value="ARGININE EXPORTER PROTEIN ARGO"/>
    <property type="match status" value="1"/>
</dbReference>
<evidence type="ECO:0000313" key="10">
    <source>
        <dbReference type="EMBL" id="VXC22395.1"/>
    </source>
</evidence>
<dbReference type="Proteomes" id="UP000566985">
    <property type="component" value="Unassembled WGS sequence"/>
</dbReference>
<keyword evidence="6 7" id="KW-0472">Membrane</keyword>
<keyword evidence="13" id="KW-1185">Reference proteome</keyword>
<evidence type="ECO:0000256" key="5">
    <source>
        <dbReference type="ARBA" id="ARBA00022989"/>
    </source>
</evidence>
<evidence type="ECO:0000313" key="13">
    <source>
        <dbReference type="Proteomes" id="UP001468095"/>
    </source>
</evidence>
<evidence type="ECO:0000313" key="11">
    <source>
        <dbReference type="Proteomes" id="UP000433737"/>
    </source>
</evidence>
<proteinExistence type="predicted"/>
<dbReference type="Proteomes" id="UP001468095">
    <property type="component" value="Unassembled WGS sequence"/>
</dbReference>
<dbReference type="InterPro" id="IPR001123">
    <property type="entry name" value="LeuE-type"/>
</dbReference>
<feature type="transmembrane region" description="Helical" evidence="7">
    <location>
        <begin position="114"/>
        <end position="132"/>
    </location>
</feature>
<comment type="caution">
    <text evidence="9">The sequence shown here is derived from an EMBL/GenBank/DDBJ whole genome shotgun (WGS) entry which is preliminary data.</text>
</comment>
<feature type="transmembrane region" description="Helical" evidence="7">
    <location>
        <begin position="70"/>
        <end position="94"/>
    </location>
</feature>
<accession>A0A653WUB4</accession>
<dbReference type="EMBL" id="CABWMH010000018">
    <property type="protein sequence ID" value="VXC22395.1"/>
    <property type="molecule type" value="Genomic_DNA"/>
</dbReference>
<dbReference type="PANTHER" id="PTHR30086:SF20">
    <property type="entry name" value="ARGININE EXPORTER PROTEIN ARGO-RELATED"/>
    <property type="match status" value="1"/>
</dbReference>
<name>A0A653WUB4_9GAMM</name>
<dbReference type="Proteomes" id="UP000433737">
    <property type="component" value="Unassembled WGS sequence"/>
</dbReference>
<evidence type="ECO:0000256" key="6">
    <source>
        <dbReference type="ARBA" id="ARBA00023136"/>
    </source>
</evidence>
<keyword evidence="4" id="KW-0813">Transport</keyword>
<feature type="transmembrane region" description="Helical" evidence="7">
    <location>
        <begin position="36"/>
        <end position="58"/>
    </location>
</feature>
<feature type="transmembrane region" description="Helical" evidence="7">
    <location>
        <begin position="181"/>
        <end position="199"/>
    </location>
</feature>
<dbReference type="GeneID" id="57346297"/>
<evidence type="ECO:0000256" key="1">
    <source>
        <dbReference type="ARBA" id="ARBA00004651"/>
    </source>
</evidence>
<evidence type="ECO:0000313" key="8">
    <source>
        <dbReference type="EMBL" id="MEL7696659.1"/>
    </source>
</evidence>